<organism evidence="1 2">
    <name type="scientific">Chryseobacterium oryzae</name>
    <dbReference type="NCBI Taxonomy" id="2929799"/>
    <lineage>
        <taxon>Bacteria</taxon>
        <taxon>Pseudomonadati</taxon>
        <taxon>Bacteroidota</taxon>
        <taxon>Flavobacteriia</taxon>
        <taxon>Flavobacteriales</taxon>
        <taxon>Weeksellaceae</taxon>
        <taxon>Chryseobacterium group</taxon>
        <taxon>Chryseobacterium</taxon>
    </lineage>
</organism>
<dbReference type="EMBL" id="CP094529">
    <property type="protein sequence ID" value="UOE39286.1"/>
    <property type="molecule type" value="Genomic_DNA"/>
</dbReference>
<sequence>MKNKKAFKIADLLIALIESHREMLDILRKGFPHLPTTDKSFYKDAADTKRELHVSDSTLYRWRKEGLIDYTIMKGKIYYDTTSILKYRK</sequence>
<gene>
    <name evidence="1" type="ORF">MTP08_05805</name>
</gene>
<dbReference type="RefSeq" id="WP_209390282.1">
    <property type="nucleotide sequence ID" value="NZ_CP094529.1"/>
</dbReference>
<dbReference type="Proteomes" id="UP000831068">
    <property type="component" value="Chromosome"/>
</dbReference>
<proteinExistence type="predicted"/>
<evidence type="ECO:0000313" key="1">
    <source>
        <dbReference type="EMBL" id="UOE39286.1"/>
    </source>
</evidence>
<dbReference type="InterPro" id="IPR009061">
    <property type="entry name" value="DNA-bd_dom_put_sf"/>
</dbReference>
<accession>A0ABY4BNC9</accession>
<reference evidence="1 2" key="1">
    <citation type="submission" date="2022-03" db="EMBL/GenBank/DDBJ databases">
        <title>Chryseobacterium sp. isolated from the Andong Sikhe.</title>
        <authorList>
            <person name="Won M."/>
            <person name="Kim S.-J."/>
            <person name="Kwon S.-W."/>
        </authorList>
    </citation>
    <scope>NUCLEOTIDE SEQUENCE [LARGE SCALE GENOMIC DNA]</scope>
    <source>
        <strain evidence="1 2">ADR-1</strain>
    </source>
</reference>
<evidence type="ECO:0000313" key="2">
    <source>
        <dbReference type="Proteomes" id="UP000831068"/>
    </source>
</evidence>
<keyword evidence="2" id="KW-1185">Reference proteome</keyword>
<protein>
    <submittedName>
        <fullName evidence="1">Helix-turn-helix domain-containing protein</fullName>
    </submittedName>
</protein>
<name>A0ABY4BNC9_9FLAO</name>
<dbReference type="SUPFAM" id="SSF46955">
    <property type="entry name" value="Putative DNA-binding domain"/>
    <property type="match status" value="1"/>
</dbReference>